<reference evidence="1" key="1">
    <citation type="submission" date="2014-09" db="EMBL/GenBank/DDBJ databases">
        <authorList>
            <person name="Magalhaes I.L.F."/>
            <person name="Oliveira U."/>
            <person name="Santos F.R."/>
            <person name="Vidigal T.H.D.A."/>
            <person name="Brescovit A.D."/>
            <person name="Santos A.J."/>
        </authorList>
    </citation>
    <scope>NUCLEOTIDE SEQUENCE</scope>
    <source>
        <tissue evidence="1">Shoot tissue taken approximately 20 cm above the soil surface</tissue>
    </source>
</reference>
<sequence>MASSELDFQDHVINLAWNYAPTCCVLFQGFTW</sequence>
<evidence type="ECO:0000313" key="1">
    <source>
        <dbReference type="EMBL" id="JAD34414.1"/>
    </source>
</evidence>
<proteinExistence type="predicted"/>
<reference evidence="1" key="2">
    <citation type="journal article" date="2015" name="Data Brief">
        <title>Shoot transcriptome of the giant reed, Arundo donax.</title>
        <authorList>
            <person name="Barrero R.A."/>
            <person name="Guerrero F.D."/>
            <person name="Moolhuijzen P."/>
            <person name="Goolsby J.A."/>
            <person name="Tidwell J."/>
            <person name="Bellgard S.E."/>
            <person name="Bellgard M.I."/>
        </authorList>
    </citation>
    <scope>NUCLEOTIDE SEQUENCE</scope>
    <source>
        <tissue evidence="1">Shoot tissue taken approximately 20 cm above the soil surface</tissue>
    </source>
</reference>
<accession>A0A0A8Z4U0</accession>
<organism evidence="1">
    <name type="scientific">Arundo donax</name>
    <name type="common">Giant reed</name>
    <name type="synonym">Donax arundinaceus</name>
    <dbReference type="NCBI Taxonomy" id="35708"/>
    <lineage>
        <taxon>Eukaryota</taxon>
        <taxon>Viridiplantae</taxon>
        <taxon>Streptophyta</taxon>
        <taxon>Embryophyta</taxon>
        <taxon>Tracheophyta</taxon>
        <taxon>Spermatophyta</taxon>
        <taxon>Magnoliopsida</taxon>
        <taxon>Liliopsida</taxon>
        <taxon>Poales</taxon>
        <taxon>Poaceae</taxon>
        <taxon>PACMAD clade</taxon>
        <taxon>Arundinoideae</taxon>
        <taxon>Arundineae</taxon>
        <taxon>Arundo</taxon>
    </lineage>
</organism>
<dbReference type="EMBL" id="GBRH01263481">
    <property type="protein sequence ID" value="JAD34414.1"/>
    <property type="molecule type" value="Transcribed_RNA"/>
</dbReference>
<dbReference type="AlphaFoldDB" id="A0A0A8Z4U0"/>
<name>A0A0A8Z4U0_ARUDO</name>
<protein>
    <submittedName>
        <fullName evidence="1">Uncharacterized protein</fullName>
    </submittedName>
</protein>